<dbReference type="PANTHER" id="PTHR13068">
    <property type="entry name" value="CGI-12 PROTEIN-RELATED"/>
    <property type="match status" value="1"/>
</dbReference>
<keyword evidence="2" id="KW-0806">Transcription termination</keyword>
<proteinExistence type="inferred from homology"/>
<dbReference type="EMBL" id="BNCQ01000010">
    <property type="protein sequence ID" value="GIM02031.1"/>
    <property type="molecule type" value="Genomic_DNA"/>
</dbReference>
<reference evidence="5" key="1">
    <citation type="journal article" date="2021" name="Proc. Natl. Acad. Sci. U.S.A.">
        <title>Three genomes in the algal genus Volvox reveal the fate of a haploid sex-determining region after a transition to homothallism.</title>
        <authorList>
            <person name="Yamamoto K."/>
            <person name="Hamaji T."/>
            <person name="Kawai-Toyooka H."/>
            <person name="Matsuzaki R."/>
            <person name="Takahashi F."/>
            <person name="Nishimura Y."/>
            <person name="Kawachi M."/>
            <person name="Noguchi H."/>
            <person name="Minakuchi Y."/>
            <person name="Umen J.G."/>
            <person name="Toyoda A."/>
            <person name="Nozaki H."/>
        </authorList>
    </citation>
    <scope>NUCLEOTIDE SEQUENCE</scope>
    <source>
        <strain evidence="5">NIES-3785</strain>
    </source>
</reference>
<feature type="compositionally biased region" description="Basic residues" evidence="4">
    <location>
        <begin position="844"/>
        <end position="853"/>
    </location>
</feature>
<protein>
    <submittedName>
        <fullName evidence="5">Uncharacterized protein</fullName>
    </submittedName>
</protein>
<dbReference type="PANTHER" id="PTHR13068:SF219">
    <property type="entry name" value="MITOCHONDRIAL TRANSCRIPTION TERMINATION FACTOR FAMILY PROTEIN"/>
    <property type="match status" value="1"/>
</dbReference>
<keyword evidence="2" id="KW-0805">Transcription regulation</keyword>
<evidence type="ECO:0000256" key="3">
    <source>
        <dbReference type="ARBA" id="ARBA00022946"/>
    </source>
</evidence>
<keyword evidence="2" id="KW-0804">Transcription</keyword>
<dbReference type="GO" id="GO:0003676">
    <property type="term" value="F:nucleic acid binding"/>
    <property type="evidence" value="ECO:0007669"/>
    <property type="project" value="InterPro"/>
</dbReference>
<dbReference type="Gene3D" id="1.25.70.10">
    <property type="entry name" value="Transcription termination factor 3, mitochondrial"/>
    <property type="match status" value="2"/>
</dbReference>
<feature type="region of interest" description="Disordered" evidence="4">
    <location>
        <begin position="831"/>
        <end position="875"/>
    </location>
</feature>
<dbReference type="OrthoDB" id="542725at2759"/>
<keyword evidence="3" id="KW-0809">Transit peptide</keyword>
<dbReference type="SMART" id="SM00733">
    <property type="entry name" value="Mterf"/>
    <property type="match status" value="9"/>
</dbReference>
<organism evidence="5 6">
    <name type="scientific">Volvox reticuliferus</name>
    <dbReference type="NCBI Taxonomy" id="1737510"/>
    <lineage>
        <taxon>Eukaryota</taxon>
        <taxon>Viridiplantae</taxon>
        <taxon>Chlorophyta</taxon>
        <taxon>core chlorophytes</taxon>
        <taxon>Chlorophyceae</taxon>
        <taxon>CS clade</taxon>
        <taxon>Chlamydomonadales</taxon>
        <taxon>Volvocaceae</taxon>
        <taxon>Volvox</taxon>
    </lineage>
</organism>
<feature type="compositionally biased region" description="Low complexity" evidence="4">
    <location>
        <begin position="90"/>
        <end position="114"/>
    </location>
</feature>
<comment type="caution">
    <text evidence="5">The sequence shown here is derived from an EMBL/GenBank/DDBJ whole genome shotgun (WGS) entry which is preliminary data.</text>
</comment>
<dbReference type="InterPro" id="IPR003690">
    <property type="entry name" value="MTERF"/>
</dbReference>
<name>A0A8J4LM42_9CHLO</name>
<dbReference type="AlphaFoldDB" id="A0A8J4LM42"/>
<evidence type="ECO:0000256" key="1">
    <source>
        <dbReference type="ARBA" id="ARBA00007692"/>
    </source>
</evidence>
<gene>
    <name evidence="5" type="ORF">Vretimale_6776</name>
</gene>
<evidence type="ECO:0000256" key="4">
    <source>
        <dbReference type="SAM" id="MobiDB-lite"/>
    </source>
</evidence>
<dbReference type="InterPro" id="IPR038538">
    <property type="entry name" value="MTERF_sf"/>
</dbReference>
<comment type="similarity">
    <text evidence="1">Belongs to the mTERF family.</text>
</comment>
<evidence type="ECO:0000313" key="5">
    <source>
        <dbReference type="EMBL" id="GIM02031.1"/>
    </source>
</evidence>
<accession>A0A8J4LM42</accession>
<feature type="region of interest" description="Disordered" evidence="4">
    <location>
        <begin position="90"/>
        <end position="123"/>
    </location>
</feature>
<sequence length="875" mass="94493">MLSGLSRAGTKRRSAIVESLRSTSSSRCRAVWAFAVDRCLGRHCWSRHGGQCPSPIRVAVLGENWVQTSTNVPTIGQAKSSSKRRLSAAATASSSATATLETSPGDDAAGDPDAVQSTRSTDPDTVLDGFVSAFGLPRQQLRMVLERQPALKLANPHILAQRMDAYSRATGLDAYQLFYMAARRPAFLRLSPPVLKERCEALAKSLALGFEDVLKLLVSQPAFLDVQPDLLRAVSGRVAGELGMRPGAALRVLARLPPSELRGVITRQQPGLIRERLAGLRRMMMRTFGPRRATPEAALLLVARCPPLLALPTKVVEAALAALMSIPPTKGAVMPVVAASGGAGAAASSGGRIRGRSSMFRAILSCPHVLTLPPETLRGRFVMLAAATRIDTPAVVSMLLLQPRLLLADPTRVRQRLEALTFSLMVPRSAALDMVVRQPQLLLYNTETLAENWAGLQRLLGITFDSALSIVTRHPNILCSSQVKLASKLASLEAIFAMPRPRAVLLAVEKPVVLTMSEESFQSSHRVLAPLLALPSPAHLGRLVCREPYLLLESTVKLTAKVSLTASLLGISESEVGAMLARSPHFITKELSYWQTNLDTVTGGLGVSLERAREVVVRYPYLLAAEPTELLSVASASMALVHSSPAWLSVLERADAESLFKCLAGFNDRNREHLQYLVDTGLQSEVSFLNPIIWNRTAFVKRFPRFADWQVAQRATTIARNGLPLPRRPLTWPPGAPTSAASLVGSSPSEIRRHTDEEAWDTDTQAEAGAGSCLILGDDVVPGRMPEAEDSAGSVRQPQPESPRRMAGWVEEGEEMAIAILDGRGRGGVMVAGGGGGLTGTRKPIPRRRKVRRIPTLSSSDEDPPLQPHQLPAQW</sequence>
<dbReference type="Proteomes" id="UP000722791">
    <property type="component" value="Unassembled WGS sequence"/>
</dbReference>
<evidence type="ECO:0000313" key="6">
    <source>
        <dbReference type="Proteomes" id="UP000722791"/>
    </source>
</evidence>
<evidence type="ECO:0000256" key="2">
    <source>
        <dbReference type="ARBA" id="ARBA00022472"/>
    </source>
</evidence>
<dbReference type="GO" id="GO:0006353">
    <property type="term" value="P:DNA-templated transcription termination"/>
    <property type="evidence" value="ECO:0007669"/>
    <property type="project" value="UniProtKB-KW"/>
</dbReference>
<feature type="region of interest" description="Disordered" evidence="4">
    <location>
        <begin position="784"/>
        <end position="804"/>
    </location>
</feature>